<protein>
    <recommendedName>
        <fullName evidence="3">BTB domain-containing protein</fullName>
    </recommendedName>
</protein>
<reference evidence="2" key="1">
    <citation type="submission" date="2016-02" db="EMBL/GenBank/DDBJ databases">
        <title>Draft genome sequence of Microdochium bolleyi, a fungal endophyte of beachgrass.</title>
        <authorList>
            <consortium name="DOE Joint Genome Institute"/>
            <person name="David A.S."/>
            <person name="May G."/>
            <person name="Haridas S."/>
            <person name="Lim J."/>
            <person name="Wang M."/>
            <person name="Labutti K."/>
            <person name="Lipzen A."/>
            <person name="Barry K."/>
            <person name="Grigoriev I.V."/>
        </authorList>
    </citation>
    <scope>NUCLEOTIDE SEQUENCE [LARGE SCALE GENOMIC DNA]</scope>
    <source>
        <strain evidence="2">J235TASD1</strain>
    </source>
</reference>
<dbReference type="EMBL" id="KQ964248">
    <property type="protein sequence ID" value="KXJ93447.1"/>
    <property type="molecule type" value="Genomic_DNA"/>
</dbReference>
<dbReference type="Gene3D" id="3.30.710.10">
    <property type="entry name" value="Potassium Channel Kv1.1, Chain A"/>
    <property type="match status" value="1"/>
</dbReference>
<evidence type="ECO:0000313" key="1">
    <source>
        <dbReference type="EMBL" id="KXJ93447.1"/>
    </source>
</evidence>
<dbReference type="AlphaFoldDB" id="A0A136J8D8"/>
<name>A0A136J8D8_9PEZI</name>
<proteinExistence type="predicted"/>
<keyword evidence="2" id="KW-1185">Reference proteome</keyword>
<dbReference type="Proteomes" id="UP000070501">
    <property type="component" value="Unassembled WGS sequence"/>
</dbReference>
<evidence type="ECO:0008006" key="3">
    <source>
        <dbReference type="Google" id="ProtNLM"/>
    </source>
</evidence>
<gene>
    <name evidence="1" type="ORF">Micbo1qcDRAFT_203525</name>
</gene>
<dbReference type="InParanoid" id="A0A136J8D8"/>
<dbReference type="InterPro" id="IPR011333">
    <property type="entry name" value="SKP1/BTB/POZ_sf"/>
</dbReference>
<evidence type="ECO:0000313" key="2">
    <source>
        <dbReference type="Proteomes" id="UP000070501"/>
    </source>
</evidence>
<sequence>MSLKTTPQNASKSEGFHTIAPDGDLVLVVGAGESKVRLRVYSQCLKAASKVFAAMFSPRWSEGQNLSAESPPEIALPADDAQTMKIICSVLHYKIDRDVNEHPADVILNLAVHADKYDLMHIMGPQIEPWLKDMPITTRDRFYRWAMLMLTPNLEHTREFLFELVAKHAGSYAEFMQEDVLRTVLEYSDLYRLEETRIKLRAELSELLRKQSASTCNCCQTEQKLGSQRAIAKLLRVYSPLRMLKVPAFEVMMRQETLG</sequence>
<accession>A0A136J8D8</accession>
<organism evidence="1 2">
    <name type="scientific">Microdochium bolleyi</name>
    <dbReference type="NCBI Taxonomy" id="196109"/>
    <lineage>
        <taxon>Eukaryota</taxon>
        <taxon>Fungi</taxon>
        <taxon>Dikarya</taxon>
        <taxon>Ascomycota</taxon>
        <taxon>Pezizomycotina</taxon>
        <taxon>Sordariomycetes</taxon>
        <taxon>Xylariomycetidae</taxon>
        <taxon>Xylariales</taxon>
        <taxon>Microdochiaceae</taxon>
        <taxon>Microdochium</taxon>
    </lineage>
</organism>
<dbReference type="STRING" id="196109.A0A136J8D8"/>
<dbReference type="OrthoDB" id="5275938at2759"/>